<evidence type="ECO:0000313" key="2">
    <source>
        <dbReference type="Proteomes" id="UP000257866"/>
    </source>
</evidence>
<dbReference type="Proteomes" id="UP000257866">
    <property type="component" value="Segment"/>
</dbReference>
<gene>
    <name evidence="1" type="ORF">ECTP14_02380</name>
</gene>
<organism evidence="1 2">
    <name type="scientific">Escherichia coli O157 typing phage 14</name>
    <dbReference type="NCBI Taxonomy" id="1508676"/>
    <lineage>
        <taxon>Viruses</taxon>
        <taxon>Duplodnaviria</taxon>
        <taxon>Heunggongvirae</taxon>
        <taxon>Uroviricota</taxon>
        <taxon>Caudoviricetes</taxon>
        <taxon>Vequintavirinae</taxon>
        <taxon>Vequintavirus</taxon>
        <taxon>Vequintavirus TP14</taxon>
    </lineage>
</organism>
<sequence length="134" mass="15454">MNKNVRRIMNELANDEKIIDMHLVNICRRCVTYNNRAAKAREMNAKGTLKPFQVVVKAIKDVTNTANQVQGNTNESTNIDPAYIMKRIRTCKNKEQVYNVIDWLDSMGDVVYNRFSAAIEIQLDRLDGKVLKTY</sequence>
<accession>A0A0F6R9C6</accession>
<dbReference type="EMBL" id="KP869112">
    <property type="protein sequence ID" value="AKE47149.1"/>
    <property type="molecule type" value="Genomic_DNA"/>
</dbReference>
<keyword evidence="2" id="KW-1185">Reference proteome</keyword>
<proteinExistence type="predicted"/>
<evidence type="ECO:0000313" key="1">
    <source>
        <dbReference type="EMBL" id="AKE47149.1"/>
    </source>
</evidence>
<protein>
    <submittedName>
        <fullName evidence="1">Uncharacterized protein</fullName>
    </submittedName>
</protein>
<name>A0A0F6R9C6_9CAUD</name>
<reference evidence="1 2" key="1">
    <citation type="journal article" date="2015" name="BMC Genomics">
        <title>Analysis of whole genome sequencing for the Escherichia coli O157:H7 typing phages.</title>
        <authorList>
            <person name="Cowley L.A."/>
            <person name="Beckett S.J."/>
            <person name="Chase-Topping M."/>
            <person name="Perry N."/>
            <person name="Dallman T.J."/>
            <person name="Gally D.L."/>
            <person name="Jenkins C."/>
        </authorList>
    </citation>
    <scope>NUCLEOTIDE SEQUENCE [LARGE SCALE GENOMIC DNA]</scope>
</reference>